<reference evidence="1" key="2">
    <citation type="submission" date="2023-05" db="EMBL/GenBank/DDBJ databases">
        <authorList>
            <consortium name="Lawrence Berkeley National Laboratory"/>
            <person name="Steindorff A."/>
            <person name="Hensen N."/>
            <person name="Bonometti L."/>
            <person name="Westerberg I."/>
            <person name="Brannstrom I.O."/>
            <person name="Guillou S."/>
            <person name="Cros-Aarteil S."/>
            <person name="Calhoun S."/>
            <person name="Haridas S."/>
            <person name="Kuo A."/>
            <person name="Mondo S."/>
            <person name="Pangilinan J."/>
            <person name="Riley R."/>
            <person name="Labutti K."/>
            <person name="Andreopoulos B."/>
            <person name="Lipzen A."/>
            <person name="Chen C."/>
            <person name="Yanf M."/>
            <person name="Daum C."/>
            <person name="Ng V."/>
            <person name="Clum A."/>
            <person name="Ohm R."/>
            <person name="Martin F."/>
            <person name="Silar P."/>
            <person name="Natvig D."/>
            <person name="Lalanne C."/>
            <person name="Gautier V."/>
            <person name="Ament-Velasquez S.L."/>
            <person name="Kruys A."/>
            <person name="Hutchinson M.I."/>
            <person name="Powell A.J."/>
            <person name="Barry K."/>
            <person name="Miller A.N."/>
            <person name="Grigoriev I.V."/>
            <person name="Debuchy R."/>
            <person name="Gladieux P."/>
            <person name="Thoren M.H."/>
            <person name="Johannesson H."/>
        </authorList>
    </citation>
    <scope>NUCLEOTIDE SEQUENCE</scope>
    <source>
        <strain evidence="1">CBS 315.58</strain>
    </source>
</reference>
<accession>A0AAN6XTQ3</accession>
<comment type="caution">
    <text evidence="1">The sequence shown here is derived from an EMBL/GenBank/DDBJ whole genome shotgun (WGS) entry which is preliminary data.</text>
</comment>
<dbReference type="AlphaFoldDB" id="A0AAN6XTQ3"/>
<sequence>MLPRACLATARPLQRIFFESFVRTRLPPLQTHQAYQVRHHVYRTARRQVEAKRLFTDDEIPSQEAWQRLERGQTLRVPEGITIERLEQVVRVYCNIATSQALAWQAKLQSAITLWSVSGQKLCMHILATASAMGYNPSTVSLMKLLAQMDKFYEARLQPYFRDVETRFRVLARTTRDPDILTVQGLIALREQDESAALRFFQQALAAAQLRKSIMPPLLPGDFESDGSSKEGTGRPLRFAYEKSCYYKLGQLLKKKGQLDEASEAFKVAAEELRYAPALVEYARTVPLGKTAEFNRYRELLLTSAAGALNVEAFRQLVADSLMKYENPAVYSPKEFKEESVDERVIWEWCLLGLSWSKKFPFTNRAEFYRVQKAIWDNAAKMSLVKQDPDTGEVTLTIWVYPSKQQNVEPVRFDITI</sequence>
<reference evidence="1" key="1">
    <citation type="journal article" date="2023" name="Mol. Phylogenet. Evol.">
        <title>Genome-scale phylogeny and comparative genomics of the fungal order Sordariales.</title>
        <authorList>
            <person name="Hensen N."/>
            <person name="Bonometti L."/>
            <person name="Westerberg I."/>
            <person name="Brannstrom I.O."/>
            <person name="Guillou S."/>
            <person name="Cros-Aarteil S."/>
            <person name="Calhoun S."/>
            <person name="Haridas S."/>
            <person name="Kuo A."/>
            <person name="Mondo S."/>
            <person name="Pangilinan J."/>
            <person name="Riley R."/>
            <person name="LaButti K."/>
            <person name="Andreopoulos B."/>
            <person name="Lipzen A."/>
            <person name="Chen C."/>
            <person name="Yan M."/>
            <person name="Daum C."/>
            <person name="Ng V."/>
            <person name="Clum A."/>
            <person name="Steindorff A."/>
            <person name="Ohm R.A."/>
            <person name="Martin F."/>
            <person name="Silar P."/>
            <person name="Natvig D.O."/>
            <person name="Lalanne C."/>
            <person name="Gautier V."/>
            <person name="Ament-Velasquez S.L."/>
            <person name="Kruys A."/>
            <person name="Hutchinson M.I."/>
            <person name="Powell A.J."/>
            <person name="Barry K."/>
            <person name="Miller A.N."/>
            <person name="Grigoriev I.V."/>
            <person name="Debuchy R."/>
            <person name="Gladieux P."/>
            <person name="Hiltunen Thoren M."/>
            <person name="Johannesson H."/>
        </authorList>
    </citation>
    <scope>NUCLEOTIDE SEQUENCE</scope>
    <source>
        <strain evidence="1">CBS 315.58</strain>
    </source>
</reference>
<dbReference type="SUPFAM" id="SSF48452">
    <property type="entry name" value="TPR-like"/>
    <property type="match status" value="1"/>
</dbReference>
<dbReference type="EMBL" id="MU863882">
    <property type="protein sequence ID" value="KAK4204362.1"/>
    <property type="molecule type" value="Genomic_DNA"/>
</dbReference>
<protein>
    <submittedName>
        <fullName evidence="1">Uncharacterized protein</fullName>
    </submittedName>
</protein>
<keyword evidence="2" id="KW-1185">Reference proteome</keyword>
<organism evidence="1 2">
    <name type="scientific">Triangularia verruculosa</name>
    <dbReference type="NCBI Taxonomy" id="2587418"/>
    <lineage>
        <taxon>Eukaryota</taxon>
        <taxon>Fungi</taxon>
        <taxon>Dikarya</taxon>
        <taxon>Ascomycota</taxon>
        <taxon>Pezizomycotina</taxon>
        <taxon>Sordariomycetes</taxon>
        <taxon>Sordariomycetidae</taxon>
        <taxon>Sordariales</taxon>
        <taxon>Podosporaceae</taxon>
        <taxon>Triangularia</taxon>
    </lineage>
</organism>
<dbReference type="InterPro" id="IPR011990">
    <property type="entry name" value="TPR-like_helical_dom_sf"/>
</dbReference>
<name>A0AAN6XTQ3_9PEZI</name>
<evidence type="ECO:0000313" key="1">
    <source>
        <dbReference type="EMBL" id="KAK4204362.1"/>
    </source>
</evidence>
<gene>
    <name evidence="1" type="ORF">QBC40DRAFT_216965</name>
</gene>
<dbReference type="Proteomes" id="UP001303160">
    <property type="component" value="Unassembled WGS sequence"/>
</dbReference>
<proteinExistence type="predicted"/>
<evidence type="ECO:0000313" key="2">
    <source>
        <dbReference type="Proteomes" id="UP001303160"/>
    </source>
</evidence>
<dbReference type="Gene3D" id="1.25.40.10">
    <property type="entry name" value="Tetratricopeptide repeat domain"/>
    <property type="match status" value="1"/>
</dbReference>